<reference evidence="1" key="2">
    <citation type="submission" date="2022-08" db="UniProtKB">
        <authorList>
            <consortium name="EnsemblMetazoa"/>
        </authorList>
    </citation>
    <scope>IDENTIFICATION</scope>
    <source>
        <strain evidence="1">STECLA/ALBI9_A</strain>
    </source>
</reference>
<dbReference type="VEuPathDB" id="VectorBase:AALB014353"/>
<protein>
    <submittedName>
        <fullName evidence="1">Uncharacterized protein</fullName>
    </submittedName>
</protein>
<dbReference type="EnsemblMetazoa" id="AALB014353-RA">
    <property type="protein sequence ID" value="AALB014353-PA"/>
    <property type="gene ID" value="AALB014353"/>
</dbReference>
<dbReference type="AlphaFoldDB" id="A0A182FXI3"/>
<accession>A0A182FXI3</accession>
<evidence type="ECO:0000313" key="2">
    <source>
        <dbReference type="Proteomes" id="UP000069272"/>
    </source>
</evidence>
<reference evidence="1 2" key="1">
    <citation type="journal article" date="2017" name="G3 (Bethesda)">
        <title>The Physical Genome Mapping of Anopheles albimanus Corrected Scaffold Misassemblies and Identified Interarm Rearrangements in Genus Anopheles.</title>
        <authorList>
            <person name="Artemov G.N."/>
            <person name="Peery A.N."/>
            <person name="Jiang X."/>
            <person name="Tu Z."/>
            <person name="Stegniy V.N."/>
            <person name="Sharakhova M.V."/>
            <person name="Sharakhov I.V."/>
        </authorList>
    </citation>
    <scope>NUCLEOTIDE SEQUENCE [LARGE SCALE GENOMIC DNA]</scope>
    <source>
        <strain evidence="1 2">ALBI9_A</strain>
    </source>
</reference>
<evidence type="ECO:0000313" key="1">
    <source>
        <dbReference type="EnsemblMetazoa" id="AALB014353-PA"/>
    </source>
</evidence>
<name>A0A182FXI3_ANOAL</name>
<keyword evidence="2" id="KW-1185">Reference proteome</keyword>
<dbReference type="Proteomes" id="UP000069272">
    <property type="component" value="Chromosome 2R"/>
</dbReference>
<organism evidence="1 2">
    <name type="scientific">Anopheles albimanus</name>
    <name type="common">New world malaria mosquito</name>
    <dbReference type="NCBI Taxonomy" id="7167"/>
    <lineage>
        <taxon>Eukaryota</taxon>
        <taxon>Metazoa</taxon>
        <taxon>Ecdysozoa</taxon>
        <taxon>Arthropoda</taxon>
        <taxon>Hexapoda</taxon>
        <taxon>Insecta</taxon>
        <taxon>Pterygota</taxon>
        <taxon>Neoptera</taxon>
        <taxon>Endopterygota</taxon>
        <taxon>Diptera</taxon>
        <taxon>Nematocera</taxon>
        <taxon>Culicoidea</taxon>
        <taxon>Culicidae</taxon>
        <taxon>Anophelinae</taxon>
        <taxon>Anopheles</taxon>
    </lineage>
</organism>
<sequence length="41" mass="4374">MSGVMVQIRRCKVGQGLGRCTKRTILGATTHLTCLARDGGK</sequence>
<proteinExistence type="predicted"/>